<name>A0A8G2BV22_9BACT</name>
<comment type="caution">
    <text evidence="1">The sequence shown here is derived from an EMBL/GenBank/DDBJ whole genome shotgun (WGS) entry which is preliminary data.</text>
</comment>
<dbReference type="SUPFAM" id="SSF54001">
    <property type="entry name" value="Cysteine proteinases"/>
    <property type="match status" value="1"/>
</dbReference>
<dbReference type="EMBL" id="FNVS01000004">
    <property type="protein sequence ID" value="SEF66339.1"/>
    <property type="molecule type" value="Genomic_DNA"/>
</dbReference>
<protein>
    <recommendedName>
        <fullName evidence="3">Peptide-N(4)-(N-acetyl-beta-glucosaminyl)asparagine amidase</fullName>
    </recommendedName>
</protein>
<dbReference type="RefSeq" id="WP_103982729.1">
    <property type="nucleotide sequence ID" value="NZ_FNVS01000004.1"/>
</dbReference>
<sequence>MQISNIYRYFIFIIIAGLLSCSSEEDKRLVAALKFAGDNHIELEKVLTHYKDDTLKLKAARFLIENMPQHYSLEILHADELEQLKIKTVRENKLDQGDAYRIVEIQNKLSKARKVYDCQVIKADYLIENIDFSFKVWQERPWAKYYSFDDFCRMILPYRIEHEPLASWKKEYYERFSPVLDSLYQGTDVIEASNALSAFLGKEWLPNNLLMPFELPRYRASFLLRERLGGCKEVVDFAIYVLRSLGIPANLDMLYFYYDLSFTHYWVSVKDTTGQLVTTDFDIKGIKRGRNDDDIRPKRKIYRQCYEEQSASSAKGIGFRGLHKIIENNLIQDVTAEYYGENTLSIEIPHMEGEQNLYLCAFGRKGWVPQAVAPIEKGKAVFKNMGTGLLYFSATYTKEGLKTTGNPFFFNGRALHYYTPDTSQMQTVRLIRKTPLATRITAHLDNVLDVSMVCARNAAFEPSLLLHKITDTIRTNYNVVQIPDMKFRYVRCTASPGKKLEFAELAFYADDKMEHELPYLFPDKKLPAEVKNIKDNDPLTFYTAEETGSSLLLDFSKEVTAKKLMFIPRNDDNFIRIGDEYELFFFNGDKGWTSLGKQIAETNYLLYNVPRNAVLWLRDLTRGQEEKLFIYKDGEQKFYL</sequence>
<keyword evidence="2" id="KW-1185">Reference proteome</keyword>
<dbReference type="AlphaFoldDB" id="A0A8G2BV22"/>
<dbReference type="PANTHER" id="PTHR35532">
    <property type="entry name" value="SIMILAR TO POLYHYDROXYALKANOATE DEPOLYMERASE"/>
    <property type="match status" value="1"/>
</dbReference>
<evidence type="ECO:0000313" key="2">
    <source>
        <dbReference type="Proteomes" id="UP000236725"/>
    </source>
</evidence>
<organism evidence="1 2">
    <name type="scientific">Parabacteroides chinchillae</name>
    <dbReference type="NCBI Taxonomy" id="871327"/>
    <lineage>
        <taxon>Bacteria</taxon>
        <taxon>Pseudomonadati</taxon>
        <taxon>Bacteroidota</taxon>
        <taxon>Bacteroidia</taxon>
        <taxon>Bacteroidales</taxon>
        <taxon>Tannerellaceae</taxon>
        <taxon>Parabacteroides</taxon>
    </lineage>
</organism>
<dbReference type="PANTHER" id="PTHR35532:SF5">
    <property type="entry name" value="CARBOHYDRATE-BINDING DOMAIN-CONTAINING PROTEIN"/>
    <property type="match status" value="1"/>
</dbReference>
<accession>A0A8G2BV22</accession>
<gene>
    <name evidence="1" type="ORF">SAMN05444001_10494</name>
</gene>
<reference evidence="1 2" key="1">
    <citation type="submission" date="2016-10" db="EMBL/GenBank/DDBJ databases">
        <authorList>
            <person name="Varghese N."/>
            <person name="Submissions S."/>
        </authorList>
    </citation>
    <scope>NUCLEOTIDE SEQUENCE [LARGE SCALE GENOMIC DNA]</scope>
    <source>
        <strain evidence="1 2">DSM 29073</strain>
    </source>
</reference>
<evidence type="ECO:0008006" key="3">
    <source>
        <dbReference type="Google" id="ProtNLM"/>
    </source>
</evidence>
<dbReference type="InterPro" id="IPR038765">
    <property type="entry name" value="Papain-like_cys_pep_sf"/>
</dbReference>
<evidence type="ECO:0000313" key="1">
    <source>
        <dbReference type="EMBL" id="SEF66339.1"/>
    </source>
</evidence>
<dbReference type="Proteomes" id="UP000236725">
    <property type="component" value="Unassembled WGS sequence"/>
</dbReference>
<proteinExistence type="predicted"/>